<dbReference type="PANTHER" id="PTHR43775">
    <property type="entry name" value="FATTY ACID SYNTHASE"/>
    <property type="match status" value="1"/>
</dbReference>
<evidence type="ECO:0000256" key="7">
    <source>
        <dbReference type="ARBA" id="ARBA00023268"/>
    </source>
</evidence>
<keyword evidence="3" id="KW-0596">Phosphopantetheine</keyword>
<evidence type="ECO:0000256" key="1">
    <source>
        <dbReference type="ARBA" id="ARBA00001957"/>
    </source>
</evidence>
<dbReference type="InterPro" id="IPR014043">
    <property type="entry name" value="Acyl_transferase_dom"/>
</dbReference>
<accession>A0A4V2S5W7</accession>
<dbReference type="SMART" id="SM00826">
    <property type="entry name" value="PKS_DH"/>
    <property type="match status" value="3"/>
</dbReference>
<feature type="active site" description="Proton acceptor; for dehydratase activity" evidence="9">
    <location>
        <position position="3458"/>
    </location>
</feature>
<dbReference type="Pfam" id="PF00975">
    <property type="entry name" value="Thioesterase"/>
    <property type="match status" value="1"/>
</dbReference>
<dbReference type="InterPro" id="IPR001227">
    <property type="entry name" value="Ac_transferase_dom_sf"/>
</dbReference>
<dbReference type="SMART" id="SM01294">
    <property type="entry name" value="PKS_PP_betabranch"/>
    <property type="match status" value="2"/>
</dbReference>
<dbReference type="SUPFAM" id="SSF53901">
    <property type="entry name" value="Thiolase-like"/>
    <property type="match status" value="3"/>
</dbReference>
<keyword evidence="4" id="KW-0597">Phosphoprotein</keyword>
<dbReference type="InterPro" id="IPR020807">
    <property type="entry name" value="PKS_DH"/>
</dbReference>
<dbReference type="PROSITE" id="PS52019">
    <property type="entry name" value="PKS_MFAS_DH"/>
    <property type="match status" value="2"/>
</dbReference>
<dbReference type="SMART" id="SM00824">
    <property type="entry name" value="PKS_TE"/>
    <property type="match status" value="1"/>
</dbReference>
<dbReference type="SUPFAM" id="SSF55048">
    <property type="entry name" value="Probable ACP-binding domain of malonyl-CoA ACP transacylase"/>
    <property type="match status" value="2"/>
</dbReference>
<evidence type="ECO:0000256" key="6">
    <source>
        <dbReference type="ARBA" id="ARBA00023194"/>
    </source>
</evidence>
<keyword evidence="7" id="KW-0511">Multifunctional enzyme</keyword>
<dbReference type="PANTHER" id="PTHR43775:SF51">
    <property type="entry name" value="INACTIVE PHENOLPHTHIOCEROL SYNTHESIS POLYKETIDE SYNTHASE TYPE I PKS1-RELATED"/>
    <property type="match status" value="1"/>
</dbReference>
<dbReference type="SUPFAM" id="SSF53474">
    <property type="entry name" value="alpha/beta-Hydrolases"/>
    <property type="match status" value="1"/>
</dbReference>
<dbReference type="PROSITE" id="PS50075">
    <property type="entry name" value="CARRIER"/>
    <property type="match status" value="2"/>
</dbReference>
<dbReference type="InterPro" id="IPR057326">
    <property type="entry name" value="KR_dom"/>
</dbReference>
<sequence>MANDEKLREYLKRVTGDLHRTRLRLAEATGRHAEPMAVVGMTCRYPGGVTSPEDLWQLVADGRDAVGGFPTDRGWDMTGRGAFLADVAGFDAGFFGISPREALGMDPQQRLMLEICWEAFERAGIDPRSVRGRQVGVFVGSGRQDYEYLVDTSGTDNSAAAISGRVASALGLEGPAFTVDTACSSSLVAIHLATQALRSGECSLALAGGVMVMSTPTSFSRGLAADGRCKSFSESADGAGWSEGAGVLLLERLSDAERNDHPVLAVIRGSAVNQDGLTAPSGPAQQRVIQQALANARLSPSDVDVVEGHGTGATLGDQVEANALVSAYGQNRDRPLLLGSIKSNIGHAQAAAGVGGVIKMVMAMRHGLVPPTLHVTEPSTHVDWAAGAVELVTRATRWPDSTHPRRAGVSSFGVTGTNAHVILEQAPPVEMSDELEPEHWPAGFPIPWIVSARSRPGLLAQAENLLAHIDDQADIDLAFTLATCRASLDHRAIVLAENRTKAVEGLRAVAAGAGETRTDGLLAFLFTGQGAQRLGMGRELYATFPVFAEAMDAVLAHLDVPDVMFGSDADLLDQTGNAQPALFAIEVALYRLVESWGIRPDYLAGHSVGEIAAAHVAGVLSLEDACALVSARGQLMQDLPPGGAMVVVQANEHEVEPLLTARVSIAAVNGPDSVVIAGDEAEVLAIAGRFEHTKRLRVSHAFHSVLMEPMLAEFRAIAEQLTYHISAVPIVSTVMGDIADDIDTPEYWVRHARQAVRFADGIRCLSAQGVTKFLELGPDGVLTGMAGQTVPDALLVPIMRRTRPEVGTLLNAVAQLYVSGVDIDWPAFFAGSGGSRVDLPTYPFQRARYWAGSAPSPVRTTVVPLATGGVVLNAEVTVRSWLADHVVDGSVVFPGTGFVELALQAGRAAGHPAVDELTLESPLVMPADGPVQIQVSVDDRALVIHSRTEDGPWIPHAHGTVGAGSSALTELVDWPPTGTEVDVDACYAGLGYGPAFKALRKVWRDGDVVYAEAMLPAPRDDFGMHPALLDACLHAAMVTGESGRIMVPFAWSGVRLYAPGATSVRIRLTPDGAGGVALFVADEAGQPVMDVDRVVLRAGEPVARTSRDDLFEVRWTALPTVTARPSAVSTLEWDDLYGPMDLGPVPDIVFLRPDDTDVHAATRRMLSTMQCWLKDARFAPSRLLVLTSGAVALPGEDVTDLAGAAIWGMVRAAQLEAPDRFLIADIDDTADISAIVATDEPQSVVRAGTLYGARLAPAVAAPRDVTFDGTVLITGGTGALGTLVARHLVTHHGVRKLVLASRSGGTELPDLDAEIVVAACDVADRAALADLLAEHPVTAVVHLAGVLDDGTIGSTTPDRLAAVLRPKVDAAWNLHELTAALSMDLSAFVMFSSASGVIGSPGQVAYAAANGFLDGLATHRRARGLAAQSLAWGLWELGLAEHADLSRIARTGIGRLTSEQGLALFDASVAMDAPVLVPMRWDRRPVGDADETPLLFRGLDRSRWRASVGRAPDAVAHSLAVRPEPDREAALLDLVRTQVALTLGHEPSTIDPTKTFQELGFDWVTAVEFRNALAEEIGVRLPATLAFDHPTPARLAAHLAHGPVSRPVATTPVMADEIAIVAMSCRYPGGVGSPEDLWRLVAEERDVISAFPADRGWDAVGFGGFLPEAGEFDPAFFGIGPSEAAAMDPQQFLLLETAWEAFERAGIDPVSLRGSLTGFFAGMMHHDYPGNSSTGALASGRVSYVFGLEGPSLTIDTACSSSLVALHLAVQALRSGECSLALAGGVAVMATPETFTFDGLSPDGRCRSFSSTSDGTGWAEGAGMLLVERLTDARRNGHPVLAIVKGSAVNSDGTSNGFAAPNGPAQQRVIAQALANARLSTSDIDVIEAHGTGTPLGDPIEVQALLSTYGQDRSAPVWLGSVKSNMGHTQAAAGVAGVIKMIMAMRHGVMPRTLHVTAPTPRVDWGQGQVELLTAARPWPGPVRRAAVSSFGLSGTNAHVIIQHVPTPPRPKVDLPVVPWVVSAKTPAALSAQIDRILSDVDGRSPADVGYTLAGRAAFEYRAAMVGDETHYGRVRSGGTVFVFASRGGHTGMGGELRAAYPVFARAFDTVMAEMTNQGGTEQLLALEVALYRLMRSWGVTPDYLVGHGVGEIALAHVSGVLTLADAVTMVVRGNLTDDADDTAVVTECRGLAGMARFVEIGPDMMVPDAIPTLRVGHPEALTVVTALAQLYLTGAEVDWATFFAGAQRVDLPTYAFQRQRFWLSPNTVTLSEQDWLDHSVDGQVLFPGRGFVELVVRAGHTVIDELVLHAPLVLTEDVQVTLAGAGPIKIHSRGTLHAEATVSDTASAPAMDLTEWPPATAIDLREPYETLRANGLDYGPTFQGLRKAWRRGDELFAEITLSEDGFARRLDAAMHVAMLESDAALPFVWTNIAVYGPMTETIRVRVTRPAMGVIALDIADDAGRPVMSVGSVAGRPAHDLRLTEETALTSADANLMDMVLAHVAAILGHADGGDIDPDRPFEDLGFDSLAAVELRNQLSEATGRKLPATLAVDHPTPRAVADYLTDADAPAEEHAEPVADDPIAIIGMSCRYPGRVASPDELWELVANGVDAISAFPTDRGWDGTGQGGFLYDAAEFDAGMFGISPDDAMTMDPQQRILLETAWEAMESACIDPTALKGSPTGVFAGLMYHDYGLGVRAAMTSAGSLASGRVSYVFGLEGPSVTVDTACSSSLVAMHLAAQALRSGECTLALAGGVAVMGTPGVFTEFARQRGLAADGRSKSFSADADGTSWAEGAGVLLLERLSDARRNNHPVLAILRGTAINQDGASNGMTAPNGPAQQRVIRQALANAGLSAQDIDVVEAHGTGTILGDPVEAQAILATYGQDRTTPVWLGSVKSNLGHTQAAAGVAGVIKMIQAIRHGILPKTLHVTDPSHEVDWTSGDVRLLTEPHEWIENGHPRRAAVSSFGISGTNAHVIIEQAPAGPPAPKPVMNSAIPLVLSAKTPAALPAQAAKLLTHIDDDPELDPVNVACSLATGRAMLPHRAAVVGANRAKLKQALAALAEGRDLQGVVRRTTDDGLTAFLFTGQGAQRLGMGRELHGAYPVFAEAFDAVVAELDKVLDMPLCGVIWGEEEDLANQTVFIQAGLFAVEVALYRLLESWGVRPDYLAGHSIGELTAAYVAGVLSLEDAAVLVAARGWLMQELPPGGAMAALQATEDEVAPMMTDKVCVAAVNSPDWLVVSGMEDIVVEIAARFAAQGRRTERLRVSHSLHSPYVEPMLSDLRTIASGLRYHLPAIPVVSSVTGEFADSLDLPDYWVRHARQPVRFADTVDFLRRKGVTRFVELGPDGMLSAMDSSFIPMMRRHRPETNSVVTALAQLHVSGVDVDWPAFFAGTGARWVDLPTYAFQRERYWLEPAAGSPTAIHPFLTAAVPAPDEDSVTFTGRLSAQDHPWLADHEVNGTTLVPGSVFVELALAAGTQVGYPVVDELTLPTPLPLNGSVAIQVVVGTPSGGTRPVRVYARNGSDWVLHAEGMCAKGSSVPARLDEWPPADAIPADVDELYSSLADKGFDYGPALLGVRAAWRRGGEIFAEVSVEGSGFGIHPALLDACTHPLVMAGGTAALLPFSWRGVAIHAPVSNTVRVRLALDGDTVAITLADTAGTPVASVDSMVRRSPDHLRHVVWQPLGLGDPADLPDVLMLDSPAGAVPGAVRWVLDQVLAAIQWILTDEGGRRLVVVTKNAVATVPGDRVDVRQAPVWGVVRAAQAENPGRFVLVDIDDAEPSHRNLAAAVATGEPEIALRVGRAQVPRLVRLSGKDGRHWKSDRPVLITGGTGGLGALIARHLMTEHGVRDVILASRAGMTAPGAAALRDLGMTVAACDVSDREALAALIERHQPGGVVHAADVADNCLVEAISSERMHEVLKPKADVAWYLHELLGDVPLFVMISSAGAHVLAAGQGSDAAANRFLDGLAAHRRSLGLSAVSMAFSKDEGLAMFDAALHAGVAAVDVGDQDSFHDLFVRTITDGDVHKGLSLLRAAADLRPAFHSPEDLSELPKPVTFSTPGSGGKQPRLICLSTPTVAGGVNQHARLAAQLHMPVTALPMPGFGDGESLPDSFDAVVAVLAESVRRAANGDPFVLLGFSSGGLLAHATAAHMERMGVPPTAVILLDTYRVTEDGGSEVVKRMALAVPTKAAELGAFTSTELSAMGRYVELLPDFTLDRLAAPVLFVQAGELFDTGRPVAGEWQATWESAHTVLTVPGTHFTIAEQHAGTTARAIEGWLANVILDEFLGGNQ</sequence>
<keyword evidence="8" id="KW-0012">Acyltransferase</keyword>
<dbReference type="Pfam" id="PF02801">
    <property type="entry name" value="Ketoacyl-synt_C"/>
    <property type="match status" value="3"/>
</dbReference>
<dbReference type="InterPro" id="IPR055123">
    <property type="entry name" value="SpnB-like_Rossmann"/>
</dbReference>
<dbReference type="Pfam" id="PF00109">
    <property type="entry name" value="ketoacyl-synt"/>
    <property type="match status" value="3"/>
</dbReference>
<dbReference type="Pfam" id="PF14765">
    <property type="entry name" value="PS-DH"/>
    <property type="match status" value="3"/>
</dbReference>
<keyword evidence="14" id="KW-1185">Reference proteome</keyword>
<dbReference type="InterPro" id="IPR020806">
    <property type="entry name" value="PKS_PP-bd"/>
</dbReference>
<evidence type="ECO:0000313" key="14">
    <source>
        <dbReference type="Proteomes" id="UP000295680"/>
    </source>
</evidence>
<dbReference type="InterPro" id="IPR032821">
    <property type="entry name" value="PKS_assoc"/>
</dbReference>
<evidence type="ECO:0000259" key="11">
    <source>
        <dbReference type="PROSITE" id="PS52004"/>
    </source>
</evidence>
<dbReference type="InterPro" id="IPR036291">
    <property type="entry name" value="NAD(P)-bd_dom_sf"/>
</dbReference>
<dbReference type="InterPro" id="IPR014031">
    <property type="entry name" value="Ketoacyl_synth_C"/>
</dbReference>
<dbReference type="SMART" id="SM00825">
    <property type="entry name" value="PKS_KS"/>
    <property type="match status" value="3"/>
</dbReference>
<gene>
    <name evidence="13" type="ORF">EV192_110270</name>
</gene>
<dbReference type="InterPro" id="IPR020802">
    <property type="entry name" value="TesA-like"/>
</dbReference>
<dbReference type="SMART" id="SM00823">
    <property type="entry name" value="PKS_PP"/>
    <property type="match status" value="2"/>
</dbReference>
<dbReference type="RefSeq" id="WP_132123638.1">
    <property type="nucleotide sequence ID" value="NZ_SLWS01000010.1"/>
</dbReference>
<dbReference type="InterPro" id="IPR016036">
    <property type="entry name" value="Malonyl_transacylase_ACP-bd"/>
</dbReference>
<dbReference type="Gene3D" id="3.30.70.3290">
    <property type="match status" value="2"/>
</dbReference>
<dbReference type="InterPro" id="IPR006162">
    <property type="entry name" value="Ppantetheine_attach_site"/>
</dbReference>
<feature type="active site" description="Proton acceptor; for dehydratase activity" evidence="9">
    <location>
        <position position="885"/>
    </location>
</feature>
<evidence type="ECO:0000259" key="10">
    <source>
        <dbReference type="PROSITE" id="PS50075"/>
    </source>
</evidence>
<comment type="cofactor">
    <cofactor evidence="1">
        <name>pantetheine 4'-phosphate</name>
        <dbReference type="ChEBI" id="CHEBI:47942"/>
    </cofactor>
</comment>
<keyword evidence="5 13" id="KW-0808">Transferase</keyword>
<dbReference type="InterPro" id="IPR049551">
    <property type="entry name" value="PKS_DH_C"/>
</dbReference>
<feature type="region of interest" description="C-terminal hotdog fold" evidence="9">
    <location>
        <begin position="978"/>
        <end position="1105"/>
    </location>
</feature>
<dbReference type="Proteomes" id="UP000295680">
    <property type="component" value="Unassembled WGS sequence"/>
</dbReference>
<dbReference type="EMBL" id="SLWS01000010">
    <property type="protein sequence ID" value="TCO53680.1"/>
    <property type="molecule type" value="Genomic_DNA"/>
</dbReference>
<evidence type="ECO:0000256" key="2">
    <source>
        <dbReference type="ARBA" id="ARBA00004792"/>
    </source>
</evidence>
<dbReference type="PROSITE" id="PS52004">
    <property type="entry name" value="KS3_2"/>
    <property type="match status" value="3"/>
</dbReference>
<dbReference type="Pfam" id="PF08659">
    <property type="entry name" value="KR"/>
    <property type="match status" value="2"/>
</dbReference>
<feature type="domain" description="Ketosynthase family 3 (KS3)" evidence="11">
    <location>
        <begin position="33"/>
        <end position="425"/>
    </location>
</feature>
<dbReference type="PROSITE" id="PS00606">
    <property type="entry name" value="KS3_1"/>
    <property type="match status" value="3"/>
</dbReference>
<dbReference type="InterPro" id="IPR016035">
    <property type="entry name" value="Acyl_Trfase/lysoPLipase"/>
</dbReference>
<feature type="region of interest" description="C-terminal hotdog fold" evidence="9">
    <location>
        <begin position="3554"/>
        <end position="3729"/>
    </location>
</feature>
<dbReference type="InterPro" id="IPR042104">
    <property type="entry name" value="PKS_dehydratase_sf"/>
</dbReference>
<evidence type="ECO:0000259" key="12">
    <source>
        <dbReference type="PROSITE" id="PS52019"/>
    </source>
</evidence>
<dbReference type="SUPFAM" id="SSF47336">
    <property type="entry name" value="ACP-like"/>
    <property type="match status" value="2"/>
</dbReference>
<feature type="region of interest" description="N-terminal hotdog fold" evidence="9">
    <location>
        <begin position="842"/>
        <end position="968"/>
    </location>
</feature>
<dbReference type="CDD" id="cd08956">
    <property type="entry name" value="KR_3_FAS_SDR_x"/>
    <property type="match status" value="2"/>
</dbReference>
<dbReference type="GO" id="GO:0033068">
    <property type="term" value="P:macrolide biosynthetic process"/>
    <property type="evidence" value="ECO:0007669"/>
    <property type="project" value="UniProtKB-ARBA"/>
</dbReference>
<feature type="domain" description="PKS/mFAS DH" evidence="12">
    <location>
        <begin position="842"/>
        <end position="1105"/>
    </location>
</feature>
<dbReference type="InterPro" id="IPR013968">
    <property type="entry name" value="PKS_KR"/>
</dbReference>
<evidence type="ECO:0000256" key="9">
    <source>
        <dbReference type="PROSITE-ProRule" id="PRU01363"/>
    </source>
</evidence>
<dbReference type="Gene3D" id="3.10.129.110">
    <property type="entry name" value="Polyketide synthase dehydratase"/>
    <property type="match status" value="3"/>
</dbReference>
<evidence type="ECO:0000256" key="3">
    <source>
        <dbReference type="ARBA" id="ARBA00022450"/>
    </source>
</evidence>
<dbReference type="OrthoDB" id="9778690at2"/>
<protein>
    <submittedName>
        <fullName evidence="13">Acyl transferase domain-containing protein</fullName>
    </submittedName>
</protein>
<reference evidence="13 14" key="1">
    <citation type="submission" date="2019-03" db="EMBL/GenBank/DDBJ databases">
        <title>Genomic Encyclopedia of Type Strains, Phase IV (KMG-IV): sequencing the most valuable type-strain genomes for metagenomic binning, comparative biology and taxonomic classification.</title>
        <authorList>
            <person name="Goeker M."/>
        </authorList>
    </citation>
    <scope>NUCLEOTIDE SEQUENCE [LARGE SCALE GENOMIC DNA]</scope>
    <source>
        <strain evidence="13 14">DSM 45934</strain>
    </source>
</reference>
<evidence type="ECO:0000256" key="8">
    <source>
        <dbReference type="ARBA" id="ARBA00023315"/>
    </source>
</evidence>
<dbReference type="Pfam" id="PF00550">
    <property type="entry name" value="PP-binding"/>
    <property type="match status" value="2"/>
</dbReference>
<dbReference type="SMART" id="SM00822">
    <property type="entry name" value="PKS_KR"/>
    <property type="match status" value="2"/>
</dbReference>
<dbReference type="InterPro" id="IPR009081">
    <property type="entry name" value="PP-bd_ACP"/>
</dbReference>
<evidence type="ECO:0000256" key="4">
    <source>
        <dbReference type="ARBA" id="ARBA00022553"/>
    </source>
</evidence>
<dbReference type="InterPro" id="IPR001031">
    <property type="entry name" value="Thioesterase"/>
</dbReference>
<dbReference type="GO" id="GO:0031177">
    <property type="term" value="F:phosphopantetheine binding"/>
    <property type="evidence" value="ECO:0007669"/>
    <property type="project" value="InterPro"/>
</dbReference>
<feature type="region of interest" description="N-terminal hotdog fold" evidence="9">
    <location>
        <begin position="3426"/>
        <end position="3543"/>
    </location>
</feature>
<feature type="domain" description="Ketosynthase family 3 (KS3)" evidence="11">
    <location>
        <begin position="2581"/>
        <end position="2981"/>
    </location>
</feature>
<keyword evidence="6" id="KW-0045">Antibiotic biosynthesis</keyword>
<dbReference type="Gene3D" id="3.40.366.10">
    <property type="entry name" value="Malonyl-Coenzyme A Acyl Carrier Protein, domain 2"/>
    <property type="match status" value="3"/>
</dbReference>
<dbReference type="GO" id="GO:0004315">
    <property type="term" value="F:3-oxoacyl-[acyl-carrier-protein] synthase activity"/>
    <property type="evidence" value="ECO:0007669"/>
    <property type="project" value="InterPro"/>
</dbReference>
<feature type="domain" description="Carrier" evidence="10">
    <location>
        <begin position="1529"/>
        <end position="1603"/>
    </location>
</feature>
<dbReference type="Gene3D" id="1.10.1200.10">
    <property type="entry name" value="ACP-like"/>
    <property type="match status" value="2"/>
</dbReference>
<dbReference type="InterPro" id="IPR036736">
    <property type="entry name" value="ACP-like_sf"/>
</dbReference>
<organism evidence="13 14">
    <name type="scientific">Actinocrispum wychmicini</name>
    <dbReference type="NCBI Taxonomy" id="1213861"/>
    <lineage>
        <taxon>Bacteria</taxon>
        <taxon>Bacillati</taxon>
        <taxon>Actinomycetota</taxon>
        <taxon>Actinomycetes</taxon>
        <taxon>Pseudonocardiales</taxon>
        <taxon>Pseudonocardiaceae</taxon>
        <taxon>Actinocrispum</taxon>
    </lineage>
</organism>
<dbReference type="GO" id="GO:0004312">
    <property type="term" value="F:fatty acid synthase activity"/>
    <property type="evidence" value="ECO:0007669"/>
    <property type="project" value="TreeGrafter"/>
</dbReference>
<feature type="active site" description="Proton donor; for dehydratase activity" evidence="9">
    <location>
        <position position="3609"/>
    </location>
</feature>
<dbReference type="Pfam" id="PF16197">
    <property type="entry name" value="KAsynt_C_assoc"/>
    <property type="match status" value="3"/>
</dbReference>
<comment type="caution">
    <text evidence="13">The sequence shown here is derived from an EMBL/GenBank/DDBJ whole genome shotgun (WGS) entry which is preliminary data.</text>
</comment>
<evidence type="ECO:0000313" key="13">
    <source>
        <dbReference type="EMBL" id="TCO53680.1"/>
    </source>
</evidence>
<dbReference type="Pfam" id="PF00698">
    <property type="entry name" value="Acyl_transf_1"/>
    <property type="match status" value="3"/>
</dbReference>
<dbReference type="FunFam" id="3.40.47.10:FF:000019">
    <property type="entry name" value="Polyketide synthase type I"/>
    <property type="match status" value="3"/>
</dbReference>
<proteinExistence type="predicted"/>
<dbReference type="InterPro" id="IPR049552">
    <property type="entry name" value="PKS_DH_N"/>
</dbReference>
<dbReference type="InterPro" id="IPR049900">
    <property type="entry name" value="PKS_mFAS_DH"/>
</dbReference>
<evidence type="ECO:0000256" key="5">
    <source>
        <dbReference type="ARBA" id="ARBA00022679"/>
    </source>
</evidence>
<dbReference type="Pfam" id="PF22953">
    <property type="entry name" value="SpnB_Rossmann"/>
    <property type="match status" value="2"/>
</dbReference>
<dbReference type="InterPro" id="IPR029058">
    <property type="entry name" value="AB_hydrolase_fold"/>
</dbReference>
<dbReference type="Pfam" id="PF08990">
    <property type="entry name" value="Docking"/>
    <property type="match status" value="1"/>
</dbReference>
<dbReference type="GO" id="GO:0006633">
    <property type="term" value="P:fatty acid biosynthetic process"/>
    <property type="evidence" value="ECO:0007669"/>
    <property type="project" value="InterPro"/>
</dbReference>
<dbReference type="SUPFAM" id="SSF51735">
    <property type="entry name" value="NAD(P)-binding Rossmann-fold domains"/>
    <property type="match status" value="4"/>
</dbReference>
<dbReference type="CDD" id="cd00833">
    <property type="entry name" value="PKS"/>
    <property type="match status" value="3"/>
</dbReference>
<name>A0A4V2S5W7_9PSEU</name>
<feature type="domain" description="Ketosynthase family 3 (KS3)" evidence="11">
    <location>
        <begin position="1615"/>
        <end position="2004"/>
    </location>
</feature>
<dbReference type="InterPro" id="IPR018201">
    <property type="entry name" value="Ketoacyl_synth_AS"/>
</dbReference>
<dbReference type="InterPro" id="IPR020841">
    <property type="entry name" value="PKS_Beta-ketoAc_synthase_dom"/>
</dbReference>
<feature type="domain" description="Carrier" evidence="10">
    <location>
        <begin position="2494"/>
        <end position="2569"/>
    </location>
</feature>
<feature type="active site" description="Proton donor; for dehydratase activity" evidence="9">
    <location>
        <position position="1030"/>
    </location>
</feature>
<dbReference type="Gene3D" id="3.40.50.720">
    <property type="entry name" value="NAD(P)-binding Rossmann-like Domain"/>
    <property type="match status" value="2"/>
</dbReference>
<dbReference type="Gene3D" id="3.40.50.1820">
    <property type="entry name" value="alpha/beta hydrolase"/>
    <property type="match status" value="1"/>
</dbReference>
<dbReference type="InterPro" id="IPR050091">
    <property type="entry name" value="PKS_NRPS_Biosynth_Enz"/>
</dbReference>
<dbReference type="SUPFAM" id="SSF52151">
    <property type="entry name" value="FabD/lysophospholipase-like"/>
    <property type="match status" value="3"/>
</dbReference>
<dbReference type="Gene3D" id="3.40.47.10">
    <property type="match status" value="3"/>
</dbReference>
<dbReference type="InterPro" id="IPR014030">
    <property type="entry name" value="Ketoacyl_synth_N"/>
</dbReference>
<dbReference type="InterPro" id="IPR015083">
    <property type="entry name" value="NorB/c/GfsB-D-like_docking"/>
</dbReference>
<feature type="domain" description="PKS/mFAS DH" evidence="12">
    <location>
        <begin position="3426"/>
        <end position="3729"/>
    </location>
</feature>
<dbReference type="SMART" id="SM00827">
    <property type="entry name" value="PKS_AT"/>
    <property type="match status" value="2"/>
</dbReference>
<dbReference type="PROSITE" id="PS00012">
    <property type="entry name" value="PHOSPHOPANTETHEINE"/>
    <property type="match status" value="1"/>
</dbReference>
<dbReference type="Pfam" id="PF21089">
    <property type="entry name" value="PKS_DH_N"/>
    <property type="match status" value="3"/>
</dbReference>
<dbReference type="InterPro" id="IPR016039">
    <property type="entry name" value="Thiolase-like"/>
</dbReference>
<comment type="pathway">
    <text evidence="2">Antibiotic biosynthesis.</text>
</comment>